<evidence type="ECO:0000313" key="1">
    <source>
        <dbReference type="EMBL" id="EAE0771132.1"/>
    </source>
</evidence>
<dbReference type="PANTHER" id="PTHR42957">
    <property type="entry name" value="HELICASE MJ1565-RELATED"/>
    <property type="match status" value="1"/>
</dbReference>
<protein>
    <submittedName>
        <fullName evidence="1">ATP-binding protein</fullName>
    </submittedName>
</protein>
<dbReference type="EMBL" id="AAAQJJ010000029">
    <property type="protein sequence ID" value="EAE0771132.1"/>
    <property type="molecule type" value="Genomic_DNA"/>
</dbReference>
<organism evidence="1 2">
    <name type="scientific">Listeria monocytogenes</name>
    <dbReference type="NCBI Taxonomy" id="1639"/>
    <lineage>
        <taxon>Bacteria</taxon>
        <taxon>Bacillati</taxon>
        <taxon>Bacillota</taxon>
        <taxon>Bacilli</taxon>
        <taxon>Bacillales</taxon>
        <taxon>Listeriaceae</taxon>
        <taxon>Listeria</taxon>
    </lineage>
</organism>
<dbReference type="GO" id="GO:0005524">
    <property type="term" value="F:ATP binding"/>
    <property type="evidence" value="ECO:0007669"/>
    <property type="project" value="UniProtKB-KW"/>
</dbReference>
<dbReference type="SUPFAM" id="SSF52540">
    <property type="entry name" value="P-loop containing nucleoside triphosphate hydrolases"/>
    <property type="match status" value="1"/>
</dbReference>
<keyword evidence="1" id="KW-0067">ATP-binding</keyword>
<accession>A0A9P1URN6</accession>
<dbReference type="PANTHER" id="PTHR42957:SF1">
    <property type="entry name" value="HELICASE MJ1565-RELATED"/>
    <property type="match status" value="1"/>
</dbReference>
<sequence>QKGHQKKADKPINLFIEEAHRYIKDNTLSHGTYDFDIFQRISKEGRKYGFLMCVSTQRPSDLSKTVVSQCSNFIVHRIQNPDDLNYISRMVPYIDRDTIDRLTYLQTGHALVFGSAIRIPMLTSFGEAIPNTDGNSAKISKKWYIEKNN</sequence>
<dbReference type="AlphaFoldDB" id="A0A9P1URN6"/>
<feature type="non-terminal residue" evidence="1">
    <location>
        <position position="1"/>
    </location>
</feature>
<proteinExistence type="predicted"/>
<keyword evidence="1" id="KW-0547">Nucleotide-binding</keyword>
<dbReference type="Proteomes" id="UP000388699">
    <property type="component" value="Unassembled WGS sequence"/>
</dbReference>
<gene>
    <name evidence="1" type="ORF">DG57_15050</name>
</gene>
<evidence type="ECO:0000313" key="2">
    <source>
        <dbReference type="Proteomes" id="UP000388699"/>
    </source>
</evidence>
<comment type="caution">
    <text evidence="1">The sequence shown here is derived from an EMBL/GenBank/DDBJ whole genome shotgun (WGS) entry which is preliminary data.</text>
</comment>
<dbReference type="InterPro" id="IPR027417">
    <property type="entry name" value="P-loop_NTPase"/>
</dbReference>
<reference evidence="1 2" key="1">
    <citation type="submission" date="2018-06" db="EMBL/GenBank/DDBJ databases">
        <authorList>
            <consortium name="GenomeTrakr: Next Generation Sequencing Network for Food Pathogen Tracability"/>
        </authorList>
    </citation>
    <scope>NUCLEOTIDE SEQUENCE [LARGE SCALE GENOMIC DNA]</scope>
    <source>
        <strain evidence="1 2">CFSAN008016</strain>
    </source>
</reference>
<dbReference type="Gene3D" id="3.40.50.300">
    <property type="entry name" value="P-loop containing nucleotide triphosphate hydrolases"/>
    <property type="match status" value="1"/>
</dbReference>
<dbReference type="InterPro" id="IPR008571">
    <property type="entry name" value="HerA-like"/>
</dbReference>
<name>A0A9P1URN6_LISMN</name>